<dbReference type="KEGG" id="gtr:GLOTRDRAFT_17279"/>
<dbReference type="InterPro" id="IPR012337">
    <property type="entry name" value="RNaseH-like_sf"/>
</dbReference>
<dbReference type="Proteomes" id="UP000030669">
    <property type="component" value="Unassembled WGS sequence"/>
</dbReference>
<dbReference type="PROSITE" id="PS50879">
    <property type="entry name" value="RNASE_H_1"/>
    <property type="match status" value="1"/>
</dbReference>
<dbReference type="SUPFAM" id="SSF53098">
    <property type="entry name" value="Ribonuclease H-like"/>
    <property type="match status" value="1"/>
</dbReference>
<organism evidence="3 4">
    <name type="scientific">Gloeophyllum trabeum (strain ATCC 11539 / FP-39264 / Madison 617)</name>
    <name type="common">Brown rot fungus</name>
    <dbReference type="NCBI Taxonomy" id="670483"/>
    <lineage>
        <taxon>Eukaryota</taxon>
        <taxon>Fungi</taxon>
        <taxon>Dikarya</taxon>
        <taxon>Basidiomycota</taxon>
        <taxon>Agaricomycotina</taxon>
        <taxon>Agaricomycetes</taxon>
        <taxon>Gloeophyllales</taxon>
        <taxon>Gloeophyllaceae</taxon>
        <taxon>Gloeophyllum</taxon>
    </lineage>
</organism>
<evidence type="ECO:0000313" key="3">
    <source>
        <dbReference type="EMBL" id="EPQ51946.1"/>
    </source>
</evidence>
<keyword evidence="4" id="KW-1185">Reference proteome</keyword>
<gene>
    <name evidence="3" type="ORF">GLOTRDRAFT_17279</name>
</gene>
<evidence type="ECO:0000259" key="2">
    <source>
        <dbReference type="PROSITE" id="PS50879"/>
    </source>
</evidence>
<feature type="region of interest" description="Disordered" evidence="1">
    <location>
        <begin position="82"/>
        <end position="108"/>
    </location>
</feature>
<name>S7PWE5_GLOTA</name>
<protein>
    <recommendedName>
        <fullName evidence="2">RNase H type-1 domain-containing protein</fullName>
    </recommendedName>
</protein>
<dbReference type="InterPro" id="IPR002156">
    <property type="entry name" value="RNaseH_domain"/>
</dbReference>
<dbReference type="RefSeq" id="XP_007869560.1">
    <property type="nucleotide sequence ID" value="XM_007871369.1"/>
</dbReference>
<dbReference type="OMA" id="PHANTIR"/>
<reference evidence="3 4" key="1">
    <citation type="journal article" date="2012" name="Science">
        <title>The Paleozoic origin of enzymatic lignin decomposition reconstructed from 31 fungal genomes.</title>
        <authorList>
            <person name="Floudas D."/>
            <person name="Binder M."/>
            <person name="Riley R."/>
            <person name="Barry K."/>
            <person name="Blanchette R.A."/>
            <person name="Henrissat B."/>
            <person name="Martinez A.T."/>
            <person name="Otillar R."/>
            <person name="Spatafora J.W."/>
            <person name="Yadav J.S."/>
            <person name="Aerts A."/>
            <person name="Benoit I."/>
            <person name="Boyd A."/>
            <person name="Carlson A."/>
            <person name="Copeland A."/>
            <person name="Coutinho P.M."/>
            <person name="de Vries R.P."/>
            <person name="Ferreira P."/>
            <person name="Findley K."/>
            <person name="Foster B."/>
            <person name="Gaskell J."/>
            <person name="Glotzer D."/>
            <person name="Gorecki P."/>
            <person name="Heitman J."/>
            <person name="Hesse C."/>
            <person name="Hori C."/>
            <person name="Igarashi K."/>
            <person name="Jurgens J.A."/>
            <person name="Kallen N."/>
            <person name="Kersten P."/>
            <person name="Kohler A."/>
            <person name="Kuees U."/>
            <person name="Kumar T.K.A."/>
            <person name="Kuo A."/>
            <person name="LaButti K."/>
            <person name="Larrondo L.F."/>
            <person name="Lindquist E."/>
            <person name="Ling A."/>
            <person name="Lombard V."/>
            <person name="Lucas S."/>
            <person name="Lundell T."/>
            <person name="Martin R."/>
            <person name="McLaughlin D.J."/>
            <person name="Morgenstern I."/>
            <person name="Morin E."/>
            <person name="Murat C."/>
            <person name="Nagy L.G."/>
            <person name="Nolan M."/>
            <person name="Ohm R.A."/>
            <person name="Patyshakuliyeva A."/>
            <person name="Rokas A."/>
            <person name="Ruiz-Duenas F.J."/>
            <person name="Sabat G."/>
            <person name="Salamov A."/>
            <person name="Samejima M."/>
            <person name="Schmutz J."/>
            <person name="Slot J.C."/>
            <person name="St John F."/>
            <person name="Stenlid J."/>
            <person name="Sun H."/>
            <person name="Sun S."/>
            <person name="Syed K."/>
            <person name="Tsang A."/>
            <person name="Wiebenga A."/>
            <person name="Young D."/>
            <person name="Pisabarro A."/>
            <person name="Eastwood D.C."/>
            <person name="Martin F."/>
            <person name="Cullen D."/>
            <person name="Grigoriev I.V."/>
            <person name="Hibbett D.S."/>
        </authorList>
    </citation>
    <scope>NUCLEOTIDE SEQUENCE [LARGE SCALE GENOMIC DNA]</scope>
    <source>
        <strain evidence="3 4">ATCC 11539</strain>
    </source>
</reference>
<dbReference type="GO" id="GO:0003676">
    <property type="term" value="F:nucleic acid binding"/>
    <property type="evidence" value="ECO:0007669"/>
    <property type="project" value="InterPro"/>
</dbReference>
<evidence type="ECO:0000256" key="1">
    <source>
        <dbReference type="SAM" id="MobiDB-lite"/>
    </source>
</evidence>
<dbReference type="AlphaFoldDB" id="S7PWE5"/>
<accession>S7PWE5</accession>
<feature type="domain" description="RNase H type-1" evidence="2">
    <location>
        <begin position="1"/>
        <end position="47"/>
    </location>
</feature>
<dbReference type="eggNOG" id="KOG3752">
    <property type="taxonomic scope" value="Eukaryota"/>
</dbReference>
<dbReference type="EMBL" id="KB469309">
    <property type="protein sequence ID" value="EPQ51946.1"/>
    <property type="molecule type" value="Genomic_DNA"/>
</dbReference>
<dbReference type="Gene3D" id="3.30.420.10">
    <property type="entry name" value="Ribonuclease H-like superfamily/Ribonuclease H"/>
    <property type="match status" value="1"/>
</dbReference>
<sequence length="317" mass="36055">IANSAFFRVAAYQLRRRSATTAFQWVKGHSGISGNEEADKLAKEGAHKDHPDQIDLSIPPNFNLQGAKLSAVTQRIAYRTLRHQLSPRSPPRKTTTRTISRVQDGLEDLTGSRETPKQLWLSCRNPNFRPLIKQFLFKATQQAYRIGDSWSPIPGYQDRAICPTCEDSSDNLDHILLECLSPARRIVWLLAADIWPANYGPWPTLNYGALLGCGKLSFPLNNEEQNGMTDRRNNEPPRAAKRNPGASRLLQILVSESLYLIWVLRCERVIQDRNHSPSSIQSRWRNAINRRLQIDRVTASKIKRTPQAADRVKATWQ</sequence>
<feature type="region of interest" description="Disordered" evidence="1">
    <location>
        <begin position="222"/>
        <end position="243"/>
    </location>
</feature>
<feature type="non-terminal residue" evidence="3">
    <location>
        <position position="317"/>
    </location>
</feature>
<feature type="non-terminal residue" evidence="3">
    <location>
        <position position="1"/>
    </location>
</feature>
<dbReference type="OrthoDB" id="3253907at2759"/>
<dbReference type="GeneID" id="19304930"/>
<dbReference type="GO" id="GO:0004523">
    <property type="term" value="F:RNA-DNA hybrid ribonuclease activity"/>
    <property type="evidence" value="ECO:0007669"/>
    <property type="project" value="InterPro"/>
</dbReference>
<dbReference type="InterPro" id="IPR036397">
    <property type="entry name" value="RNaseH_sf"/>
</dbReference>
<evidence type="ECO:0000313" key="4">
    <source>
        <dbReference type="Proteomes" id="UP000030669"/>
    </source>
</evidence>
<proteinExistence type="predicted"/>
<dbReference type="Pfam" id="PF00075">
    <property type="entry name" value="RNase_H"/>
    <property type="match status" value="1"/>
</dbReference>
<dbReference type="HOGENOM" id="CLU_044484_3_0_1"/>